<evidence type="ECO:0000313" key="1">
    <source>
        <dbReference type="EMBL" id="EMM94374.1"/>
    </source>
</evidence>
<name>M6HHJ1_LEPIR</name>
<reference evidence="1 2" key="1">
    <citation type="submission" date="2013-01" db="EMBL/GenBank/DDBJ databases">
        <authorList>
            <person name="Harkins D.M."/>
            <person name="Durkin A.S."/>
            <person name="Brinkac L.M."/>
            <person name="Haft D.H."/>
            <person name="Selengut J.D."/>
            <person name="Sanka R."/>
            <person name="DePew J."/>
            <person name="Purushe J."/>
            <person name="Tulsiani S.M."/>
            <person name="Graham G.C."/>
            <person name="Burns M.-A."/>
            <person name="Dohnt M.F."/>
            <person name="Smythe L.D."/>
            <person name="McKay D.B."/>
            <person name="Craig S.B."/>
            <person name="Vinetz J.M."/>
            <person name="Sutton G.G."/>
            <person name="Nierman W.C."/>
            <person name="Fouts D.E."/>
        </authorList>
    </citation>
    <scope>NUCLEOTIDE SEQUENCE [LARGE SCALE GENOMIC DNA]</scope>
    <source>
        <strain evidence="1 2">LT2156</strain>
    </source>
</reference>
<comment type="caution">
    <text evidence="1">The sequence shown here is derived from an EMBL/GenBank/DDBJ whole genome shotgun (WGS) entry which is preliminary data.</text>
</comment>
<sequence length="64" mass="7215">MKFPISHTAVFLSSKTESILKSLSSNEINHLLSLSIQKLSKVLPKSTVFLTRGHLLYNQTILIF</sequence>
<protein>
    <submittedName>
        <fullName evidence="1">Uncharacterized protein</fullName>
    </submittedName>
</protein>
<evidence type="ECO:0000313" key="2">
    <source>
        <dbReference type="Proteomes" id="UP000012089"/>
    </source>
</evidence>
<dbReference type="AlphaFoldDB" id="M6HHJ1"/>
<dbReference type="Proteomes" id="UP000012089">
    <property type="component" value="Unassembled WGS sequence"/>
</dbReference>
<accession>M6HHJ1</accession>
<organism evidence="1 2">
    <name type="scientific">Leptospira interrogans serovar Zanoni str. LT2156</name>
    <dbReference type="NCBI Taxonomy" id="1001601"/>
    <lineage>
        <taxon>Bacteria</taxon>
        <taxon>Pseudomonadati</taxon>
        <taxon>Spirochaetota</taxon>
        <taxon>Spirochaetia</taxon>
        <taxon>Leptospirales</taxon>
        <taxon>Leptospiraceae</taxon>
        <taxon>Leptospira</taxon>
    </lineage>
</organism>
<dbReference type="EMBL" id="AFMF02000035">
    <property type="protein sequence ID" value="EMM94374.1"/>
    <property type="molecule type" value="Genomic_DNA"/>
</dbReference>
<gene>
    <name evidence="1" type="ORF">LEP1GSC158_5455</name>
</gene>
<proteinExistence type="predicted"/>